<evidence type="ECO:0000313" key="3">
    <source>
        <dbReference type="Proteomes" id="UP001346149"/>
    </source>
</evidence>
<dbReference type="InterPro" id="IPR018325">
    <property type="entry name" value="Rad4/PNGase_transGLS-fold"/>
</dbReference>
<evidence type="ECO:0000313" key="2">
    <source>
        <dbReference type="EMBL" id="KAK4798722.1"/>
    </source>
</evidence>
<dbReference type="PANTHER" id="PTHR12143:SF19">
    <property type="entry name" value="PEPTIDE-N(4)-(N-ACETYL-BETA-GLUCOSAMINYL)ASPARAGINE AMIDASE"/>
    <property type="match status" value="1"/>
</dbReference>
<sequence>MQITCKFASHSHNQVVDFTDHIWTECFSEHLGRWVHLDPCESVYDYPLLYEISWSKKLDYTFGLANDGVYDIAKRYTRKWPEVLTRRTLITESALAGLFCKLTRESRRSFPPEVISALEDRDRREVEALERDLHPSSNFCS</sequence>
<accession>A0AAN7RD72</accession>
<dbReference type="Gene3D" id="3.10.620.30">
    <property type="match status" value="1"/>
</dbReference>
<keyword evidence="3" id="KW-1185">Reference proteome</keyword>
<dbReference type="Pfam" id="PF03835">
    <property type="entry name" value="Rad4"/>
    <property type="match status" value="1"/>
</dbReference>
<dbReference type="SUPFAM" id="SSF54001">
    <property type="entry name" value="Cysteine proteinases"/>
    <property type="match status" value="1"/>
</dbReference>
<dbReference type="GO" id="GO:0005634">
    <property type="term" value="C:nucleus"/>
    <property type="evidence" value="ECO:0007669"/>
    <property type="project" value="TreeGrafter"/>
</dbReference>
<reference evidence="2 3" key="1">
    <citation type="journal article" date="2023" name="Hortic Res">
        <title>Pangenome of water caltrop reveals structural variations and asymmetric subgenome divergence after allopolyploidization.</title>
        <authorList>
            <person name="Zhang X."/>
            <person name="Chen Y."/>
            <person name="Wang L."/>
            <person name="Yuan Y."/>
            <person name="Fang M."/>
            <person name="Shi L."/>
            <person name="Lu R."/>
            <person name="Comes H.P."/>
            <person name="Ma Y."/>
            <person name="Chen Y."/>
            <person name="Huang G."/>
            <person name="Zhou Y."/>
            <person name="Zheng Z."/>
            <person name="Qiu Y."/>
        </authorList>
    </citation>
    <scope>NUCLEOTIDE SEQUENCE [LARGE SCALE GENOMIC DNA]</scope>
    <source>
        <strain evidence="2">F231</strain>
    </source>
</reference>
<dbReference type="Proteomes" id="UP001346149">
    <property type="component" value="Unassembled WGS sequence"/>
</dbReference>
<dbReference type="EMBL" id="JAXQNO010000005">
    <property type="protein sequence ID" value="KAK4798722.1"/>
    <property type="molecule type" value="Genomic_DNA"/>
</dbReference>
<dbReference type="GO" id="GO:0000224">
    <property type="term" value="F:peptide-N4-(N-acetyl-beta-glucosaminyl)asparagine amidase activity"/>
    <property type="evidence" value="ECO:0007669"/>
    <property type="project" value="TreeGrafter"/>
</dbReference>
<dbReference type="GO" id="GO:0006516">
    <property type="term" value="P:glycoprotein catabolic process"/>
    <property type="evidence" value="ECO:0007669"/>
    <property type="project" value="TreeGrafter"/>
</dbReference>
<dbReference type="InterPro" id="IPR050883">
    <property type="entry name" value="PNGase"/>
</dbReference>
<feature type="domain" description="Rad4/PNGase transglutaminase-like fold" evidence="1">
    <location>
        <begin position="20"/>
        <end position="120"/>
    </location>
</feature>
<protein>
    <recommendedName>
        <fullName evidence="1">Rad4/PNGase transglutaminase-like fold domain-containing protein</fullName>
    </recommendedName>
</protein>
<proteinExistence type="predicted"/>
<dbReference type="PANTHER" id="PTHR12143">
    <property type="entry name" value="PEPTIDE N-GLYCANASE PNGASE -RELATED"/>
    <property type="match status" value="1"/>
</dbReference>
<dbReference type="GO" id="GO:0005829">
    <property type="term" value="C:cytosol"/>
    <property type="evidence" value="ECO:0007669"/>
    <property type="project" value="TreeGrafter"/>
</dbReference>
<comment type="caution">
    <text evidence="2">The sequence shown here is derived from an EMBL/GenBank/DDBJ whole genome shotgun (WGS) entry which is preliminary data.</text>
</comment>
<evidence type="ECO:0000259" key="1">
    <source>
        <dbReference type="Pfam" id="PF03835"/>
    </source>
</evidence>
<name>A0AAN7RD72_TRANT</name>
<dbReference type="AlphaFoldDB" id="A0AAN7RD72"/>
<gene>
    <name evidence="2" type="ORF">SAY86_031048</name>
</gene>
<organism evidence="2 3">
    <name type="scientific">Trapa natans</name>
    <name type="common">Water chestnut</name>
    <dbReference type="NCBI Taxonomy" id="22666"/>
    <lineage>
        <taxon>Eukaryota</taxon>
        <taxon>Viridiplantae</taxon>
        <taxon>Streptophyta</taxon>
        <taxon>Embryophyta</taxon>
        <taxon>Tracheophyta</taxon>
        <taxon>Spermatophyta</taxon>
        <taxon>Magnoliopsida</taxon>
        <taxon>eudicotyledons</taxon>
        <taxon>Gunneridae</taxon>
        <taxon>Pentapetalae</taxon>
        <taxon>rosids</taxon>
        <taxon>malvids</taxon>
        <taxon>Myrtales</taxon>
        <taxon>Lythraceae</taxon>
        <taxon>Trapa</taxon>
    </lineage>
</organism>
<dbReference type="InterPro" id="IPR038765">
    <property type="entry name" value="Papain-like_cys_pep_sf"/>
</dbReference>